<gene>
    <name evidence="1" type="ORF">KK060_06525</name>
</gene>
<comment type="caution">
    <text evidence="1">The sequence shown here is derived from an EMBL/GenBank/DDBJ whole genome shotgun (WGS) entry which is preliminary data.</text>
</comment>
<dbReference type="RefSeq" id="WP_254152896.1">
    <property type="nucleotide sequence ID" value="NZ_JAHESD010000010.1"/>
</dbReference>
<proteinExistence type="predicted"/>
<accession>A0ABS5VP45</accession>
<organism evidence="1 2">
    <name type="scientific">Chryseosolibacter indicus</name>
    <dbReference type="NCBI Taxonomy" id="2782351"/>
    <lineage>
        <taxon>Bacteria</taxon>
        <taxon>Pseudomonadati</taxon>
        <taxon>Bacteroidota</taxon>
        <taxon>Cytophagia</taxon>
        <taxon>Cytophagales</taxon>
        <taxon>Chryseotaleaceae</taxon>
        <taxon>Chryseosolibacter</taxon>
    </lineage>
</organism>
<evidence type="ECO:0000313" key="2">
    <source>
        <dbReference type="Proteomes" id="UP000772618"/>
    </source>
</evidence>
<name>A0ABS5VP45_9BACT</name>
<dbReference type="EMBL" id="JAHESD010000010">
    <property type="protein sequence ID" value="MBT1702926.1"/>
    <property type="molecule type" value="Genomic_DNA"/>
</dbReference>
<sequence length="137" mass="16211">MKNLKKTVSKARNERATRLKGCICEILNCTQDQYAELVYNEGLKYLKYFLPDDADGQKMLSSSRVFWNWWKNHFINRDEKFIALSGKYPIQDKEMLLQLYLNYNDGKQLAQNLHPQSVVLEESYSEMIHSLLRKEVV</sequence>
<keyword evidence="2" id="KW-1185">Reference proteome</keyword>
<reference evidence="1 2" key="1">
    <citation type="submission" date="2021-05" db="EMBL/GenBank/DDBJ databases">
        <title>A Polyphasic approach of four new species of the genus Ohtaekwangia: Ohtaekwangia histidinii sp. nov., Ohtaekwangia cretensis sp. nov., Ohtaekwangia indiensis sp. nov., Ohtaekwangia reichenbachii sp. nov. from diverse environment.</title>
        <authorList>
            <person name="Octaviana S."/>
        </authorList>
    </citation>
    <scope>NUCLEOTIDE SEQUENCE [LARGE SCALE GENOMIC DNA]</scope>
    <source>
        <strain evidence="1 2">PWU20</strain>
    </source>
</reference>
<dbReference type="Proteomes" id="UP000772618">
    <property type="component" value="Unassembled WGS sequence"/>
</dbReference>
<evidence type="ECO:0000313" key="1">
    <source>
        <dbReference type="EMBL" id="MBT1702926.1"/>
    </source>
</evidence>
<protein>
    <submittedName>
        <fullName evidence="1">Uncharacterized protein</fullName>
    </submittedName>
</protein>